<keyword evidence="4 9" id="KW-0812">Transmembrane</keyword>
<feature type="transmembrane region" description="Helical" evidence="9">
    <location>
        <begin position="65"/>
        <end position="88"/>
    </location>
</feature>
<dbReference type="OMA" id="MACICDG"/>
<organism evidence="10 11">
    <name type="scientific">Musa acuminata subsp. malaccensis</name>
    <name type="common">Wild banana</name>
    <name type="synonym">Musa malaccensis</name>
    <dbReference type="NCBI Taxonomy" id="214687"/>
    <lineage>
        <taxon>Eukaryota</taxon>
        <taxon>Viridiplantae</taxon>
        <taxon>Streptophyta</taxon>
        <taxon>Embryophyta</taxon>
        <taxon>Tracheophyta</taxon>
        <taxon>Spermatophyta</taxon>
        <taxon>Magnoliopsida</taxon>
        <taxon>Liliopsida</taxon>
        <taxon>Zingiberales</taxon>
        <taxon>Musaceae</taxon>
        <taxon>Musa</taxon>
    </lineage>
</organism>
<comment type="caution">
    <text evidence="9">Lacks conserved residue(s) required for the propagation of feature annotation.</text>
</comment>
<dbReference type="Proteomes" id="UP000012960">
    <property type="component" value="Unplaced"/>
</dbReference>
<feature type="transmembrane region" description="Helical" evidence="9">
    <location>
        <begin position="6"/>
        <end position="24"/>
    </location>
</feature>
<dbReference type="InterPro" id="IPR004240">
    <property type="entry name" value="EMP70"/>
</dbReference>
<dbReference type="GO" id="GO:0000139">
    <property type="term" value="C:Golgi membrane"/>
    <property type="evidence" value="ECO:0007669"/>
    <property type="project" value="UniProtKB-SubCell"/>
</dbReference>
<proteinExistence type="inferred from homology"/>
<dbReference type="PANTHER" id="PTHR10766">
    <property type="entry name" value="TRANSMEMBRANE 9 SUPERFAMILY PROTEIN"/>
    <property type="match status" value="1"/>
</dbReference>
<keyword evidence="8 9" id="KW-0472">Membrane</keyword>
<comment type="subcellular location">
    <subcellularLocation>
        <location evidence="1">Endosome membrane</location>
        <topology evidence="1">Multi-pass membrane protein</topology>
    </subcellularLocation>
    <subcellularLocation>
        <location evidence="2">Golgi apparatus membrane</location>
        <topology evidence="2">Multi-pass membrane protein</topology>
    </subcellularLocation>
</comment>
<feature type="transmembrane region" description="Helical" evidence="9">
    <location>
        <begin position="31"/>
        <end position="53"/>
    </location>
</feature>
<evidence type="ECO:0000256" key="9">
    <source>
        <dbReference type="RuleBase" id="RU363079"/>
    </source>
</evidence>
<accession>A0A804HP58</accession>
<evidence type="ECO:0000313" key="10">
    <source>
        <dbReference type="EnsemblPlants" id="Ma01_p01520.1"/>
    </source>
</evidence>
<dbReference type="PANTHER" id="PTHR10766:SF168">
    <property type="entry name" value="TRANSMEMBRANE 9 SUPERFAMILY MEMBER"/>
    <property type="match status" value="1"/>
</dbReference>
<keyword evidence="6" id="KW-0967">Endosome</keyword>
<name>A0A804HP58_MUSAM</name>
<reference evidence="10" key="1">
    <citation type="submission" date="2021-05" db="UniProtKB">
        <authorList>
            <consortium name="EnsemblPlants"/>
        </authorList>
    </citation>
    <scope>IDENTIFICATION</scope>
    <source>
        <strain evidence="10">subsp. malaccensis</strain>
    </source>
</reference>
<evidence type="ECO:0000256" key="7">
    <source>
        <dbReference type="ARBA" id="ARBA00022989"/>
    </source>
</evidence>
<evidence type="ECO:0000256" key="2">
    <source>
        <dbReference type="ARBA" id="ARBA00004653"/>
    </source>
</evidence>
<dbReference type="GO" id="GO:0010008">
    <property type="term" value="C:endosome membrane"/>
    <property type="evidence" value="ECO:0007669"/>
    <property type="project" value="UniProtKB-SubCell"/>
</dbReference>
<evidence type="ECO:0000256" key="5">
    <source>
        <dbReference type="ARBA" id="ARBA00022729"/>
    </source>
</evidence>
<protein>
    <recommendedName>
        <fullName evidence="9">Transmembrane 9 superfamily member</fullName>
    </recommendedName>
</protein>
<dbReference type="EnsemblPlants" id="Ma01_t01520.1">
    <property type="protein sequence ID" value="Ma01_p01520.1"/>
    <property type="gene ID" value="Ma01_g01520"/>
</dbReference>
<dbReference type="Pfam" id="PF02990">
    <property type="entry name" value="EMP70"/>
    <property type="match status" value="1"/>
</dbReference>
<evidence type="ECO:0000256" key="1">
    <source>
        <dbReference type="ARBA" id="ARBA00004337"/>
    </source>
</evidence>
<feature type="transmembrane region" description="Helical" evidence="9">
    <location>
        <begin position="100"/>
        <end position="123"/>
    </location>
</feature>
<dbReference type="AlphaFoldDB" id="A0A804HP58"/>
<keyword evidence="11" id="KW-1185">Reference proteome</keyword>
<evidence type="ECO:0000256" key="6">
    <source>
        <dbReference type="ARBA" id="ARBA00022753"/>
    </source>
</evidence>
<evidence type="ECO:0000256" key="8">
    <source>
        <dbReference type="ARBA" id="ARBA00023136"/>
    </source>
</evidence>
<keyword evidence="5" id="KW-0732">Signal</keyword>
<evidence type="ECO:0000256" key="4">
    <source>
        <dbReference type="ARBA" id="ARBA00022692"/>
    </source>
</evidence>
<dbReference type="InParanoid" id="A0A804HP58"/>
<evidence type="ECO:0000256" key="3">
    <source>
        <dbReference type="ARBA" id="ARBA00005227"/>
    </source>
</evidence>
<keyword evidence="7 9" id="KW-1133">Transmembrane helix</keyword>
<evidence type="ECO:0000313" key="11">
    <source>
        <dbReference type="Proteomes" id="UP000012960"/>
    </source>
</evidence>
<dbReference type="Gramene" id="Ma01_t01520.1">
    <property type="protein sequence ID" value="Ma01_p01520.1"/>
    <property type="gene ID" value="Ma01_g01520"/>
</dbReference>
<comment type="similarity">
    <text evidence="3 9">Belongs to the nonaspanin (TM9SF) (TC 9.A.2) family.</text>
</comment>
<sequence length="140" mass="16358">MAMAGFLPFSAIYVELYYIFASVWGHKIYTIYSILFIVFIILIIVTAFITVALTYFQLAAEDHGWWWRSVLCGGSTGVFIFFYCIYYYHARSDMSGFMQTSFFFGYMTCICYGFFLMLGTVGFRASLLFVRHIYRSIKCE</sequence>